<dbReference type="Pfam" id="PF00656">
    <property type="entry name" value="Peptidase_C14"/>
    <property type="match status" value="1"/>
</dbReference>
<dbReference type="InterPro" id="IPR050452">
    <property type="entry name" value="Metacaspase"/>
</dbReference>
<reference evidence="3 4" key="1">
    <citation type="submission" date="2024-04" db="EMBL/GenBank/DDBJ databases">
        <title>Tritrichomonas musculus Genome.</title>
        <authorList>
            <person name="Alves-Ferreira E."/>
            <person name="Grigg M."/>
            <person name="Lorenzi H."/>
            <person name="Galac M."/>
        </authorList>
    </citation>
    <scope>NUCLEOTIDE SEQUENCE [LARGE SCALE GENOMIC DNA]</scope>
    <source>
        <strain evidence="3 4">EAF2021</strain>
    </source>
</reference>
<proteinExistence type="inferred from homology"/>
<dbReference type="Gene3D" id="3.40.50.1460">
    <property type="match status" value="1"/>
</dbReference>
<accession>A0ABR2JDM3</accession>
<dbReference type="InterPro" id="IPR029030">
    <property type="entry name" value="Caspase-like_dom_sf"/>
</dbReference>
<comment type="similarity">
    <text evidence="1">Belongs to the peptidase C14B family.</text>
</comment>
<gene>
    <name evidence="3" type="ORF">M9Y10_005682</name>
</gene>
<dbReference type="PANTHER" id="PTHR48104">
    <property type="entry name" value="METACASPASE-4"/>
    <property type="match status" value="1"/>
</dbReference>
<dbReference type="PANTHER" id="PTHR48104:SF30">
    <property type="entry name" value="METACASPASE-1"/>
    <property type="match status" value="1"/>
</dbReference>
<evidence type="ECO:0000313" key="3">
    <source>
        <dbReference type="EMBL" id="KAK8875516.1"/>
    </source>
</evidence>
<dbReference type="SUPFAM" id="SSF52129">
    <property type="entry name" value="Caspase-like"/>
    <property type="match status" value="1"/>
</dbReference>
<dbReference type="Proteomes" id="UP001470230">
    <property type="component" value="Unassembled WGS sequence"/>
</dbReference>
<evidence type="ECO:0000256" key="1">
    <source>
        <dbReference type="ARBA" id="ARBA00009005"/>
    </source>
</evidence>
<protein>
    <recommendedName>
        <fullName evidence="2">Peptidase C14 caspase domain-containing protein</fullName>
    </recommendedName>
</protein>
<dbReference type="EMBL" id="JAPFFF010000012">
    <property type="protein sequence ID" value="KAK8875516.1"/>
    <property type="molecule type" value="Genomic_DNA"/>
</dbReference>
<keyword evidence="4" id="KW-1185">Reference proteome</keyword>
<comment type="caution">
    <text evidence="3">The sequence shown here is derived from an EMBL/GenBank/DDBJ whole genome shotgun (WGS) entry which is preliminary data.</text>
</comment>
<organism evidence="3 4">
    <name type="scientific">Tritrichomonas musculus</name>
    <dbReference type="NCBI Taxonomy" id="1915356"/>
    <lineage>
        <taxon>Eukaryota</taxon>
        <taxon>Metamonada</taxon>
        <taxon>Parabasalia</taxon>
        <taxon>Tritrichomonadida</taxon>
        <taxon>Tritrichomonadidae</taxon>
        <taxon>Tritrichomonas</taxon>
    </lineage>
</organism>
<dbReference type="InterPro" id="IPR011600">
    <property type="entry name" value="Pept_C14_caspase"/>
</dbReference>
<evidence type="ECO:0000313" key="4">
    <source>
        <dbReference type="Proteomes" id="UP001470230"/>
    </source>
</evidence>
<evidence type="ECO:0000259" key="2">
    <source>
        <dbReference type="Pfam" id="PF00656"/>
    </source>
</evidence>
<sequence length="289" mass="32119">MGNLCSKQVVLAVAKKALPLILNQLGLNFSMADWNKYHNEGSVEQNQSQLENLGVDLKKCSSLPTNLTRAVFICCNTYTRPDYSLGVGPMNDAITVATYMKEIGFAIYFAHNPRSAEFLKFFKHFLGNTTEYLVVYYTGHGASVDDTNGDESDGKDEALVFDDNFLVDDKLAEAIANSGKPSSSKVCLLSDCCHSGSIYDLQSKVYQGRIPGNIMSLSAARDDETAKQTSVEGNDQGIFTFYFYKLLSQDSTMNVRKMNSQIGQYLKKFQQNFVAYSTTDSLLDQTIFK</sequence>
<name>A0ABR2JDM3_9EUKA</name>
<feature type="domain" description="Peptidase C14 caspase" evidence="2">
    <location>
        <begin position="69"/>
        <end position="272"/>
    </location>
</feature>